<accession>M0N9L8</accession>
<proteinExistence type="inferred from homology"/>
<dbReference type="EMBL" id="AOME01000027">
    <property type="protein sequence ID" value="EMA54551.1"/>
    <property type="molecule type" value="Genomic_DNA"/>
</dbReference>
<protein>
    <submittedName>
        <fullName evidence="5">Epoxide hydrolase-like protein</fullName>
    </submittedName>
</protein>
<comment type="similarity">
    <text evidence="1">Belongs to the peptidase S33 family.</text>
</comment>
<dbReference type="SUPFAM" id="SSF53474">
    <property type="entry name" value="alpha/beta-Hydrolases"/>
    <property type="match status" value="1"/>
</dbReference>
<sequence length="384" mass="44037">MSSEPYDVEISDETLDDLRDRLSRTRWPDQVTDAGWEYGANLEYMRELVEYWRDDFDWREQEATINEFDHYRAEVGDTGIHYIHERGAGDNSTPLVLLHGWPGSFVQMLDIIPLLTDPKSHGGDPAESFDVIVPSLPGYGFSDRPSEPGMSLSRIADLFDKLLIEEIGYERYAVRGSDLGSGIIQQLAVKYPDSLIGTHQSGTNPFIDEEQIPEDPTEAEQEFLDNAQNWNQQEMAYAMEHSTKPQTLSYGLNESPSGLAAWIIEKFRTLSHNDGDIEDSFTKDELLTNLTVYWATETIGSSIRLYYEMTQDPGEWGEMNTPTAMLMSSHDMFETPREWVERTQRVDRWTEVSRGGHFLEWEEPELVAEDICEFFATLDDPETE</sequence>
<name>M0N9L8_9EURY</name>
<dbReference type="InterPro" id="IPR010497">
    <property type="entry name" value="Epoxide_hydro_N"/>
</dbReference>
<dbReference type="InterPro" id="IPR029058">
    <property type="entry name" value="AB_hydrolase_fold"/>
</dbReference>
<dbReference type="RefSeq" id="WP_005041194.1">
    <property type="nucleotide sequence ID" value="NZ_AOME01000027.1"/>
</dbReference>
<dbReference type="PANTHER" id="PTHR21661">
    <property type="entry name" value="EPOXIDE HYDROLASE 1-RELATED"/>
    <property type="match status" value="1"/>
</dbReference>
<dbReference type="PANTHER" id="PTHR21661:SF35">
    <property type="entry name" value="EPOXIDE HYDROLASE"/>
    <property type="match status" value="1"/>
</dbReference>
<dbReference type="PIRSF" id="PIRSF001112">
    <property type="entry name" value="Epoxide_hydrolase"/>
    <property type="match status" value="1"/>
</dbReference>
<gene>
    <name evidence="5" type="ORF">C450_05830</name>
</gene>
<evidence type="ECO:0000256" key="2">
    <source>
        <dbReference type="ARBA" id="ARBA00022797"/>
    </source>
</evidence>
<evidence type="ECO:0000313" key="5">
    <source>
        <dbReference type="EMBL" id="EMA54551.1"/>
    </source>
</evidence>
<dbReference type="GO" id="GO:0004301">
    <property type="term" value="F:epoxide hydrolase activity"/>
    <property type="evidence" value="ECO:0007669"/>
    <property type="project" value="TreeGrafter"/>
</dbReference>
<feature type="domain" description="Epoxide hydrolase N-terminal" evidence="4">
    <location>
        <begin position="4"/>
        <end position="107"/>
    </location>
</feature>
<dbReference type="Gene3D" id="3.40.50.1820">
    <property type="entry name" value="alpha/beta hydrolase"/>
    <property type="match status" value="1"/>
</dbReference>
<dbReference type="InterPro" id="IPR000639">
    <property type="entry name" value="Epox_hydrolase-like"/>
</dbReference>
<dbReference type="GO" id="GO:0097176">
    <property type="term" value="P:epoxide metabolic process"/>
    <property type="evidence" value="ECO:0007669"/>
    <property type="project" value="TreeGrafter"/>
</dbReference>
<keyword evidence="3 5" id="KW-0378">Hydrolase</keyword>
<dbReference type="Proteomes" id="UP000011625">
    <property type="component" value="Unassembled WGS sequence"/>
</dbReference>
<dbReference type="InterPro" id="IPR016292">
    <property type="entry name" value="Epoxide_hydrolase"/>
</dbReference>
<evidence type="ECO:0000259" key="4">
    <source>
        <dbReference type="Pfam" id="PF06441"/>
    </source>
</evidence>
<dbReference type="PATRIC" id="fig|1227456.3.peg.1178"/>
<evidence type="ECO:0000256" key="1">
    <source>
        <dbReference type="ARBA" id="ARBA00010088"/>
    </source>
</evidence>
<organism evidence="5 6">
    <name type="scientific">Halococcus salifodinae DSM 8989</name>
    <dbReference type="NCBI Taxonomy" id="1227456"/>
    <lineage>
        <taxon>Archaea</taxon>
        <taxon>Methanobacteriati</taxon>
        <taxon>Methanobacteriota</taxon>
        <taxon>Stenosarchaea group</taxon>
        <taxon>Halobacteria</taxon>
        <taxon>Halobacteriales</taxon>
        <taxon>Halococcaceae</taxon>
        <taxon>Halococcus</taxon>
    </lineage>
</organism>
<dbReference type="Pfam" id="PF06441">
    <property type="entry name" value="EHN"/>
    <property type="match status" value="1"/>
</dbReference>
<keyword evidence="6" id="KW-1185">Reference proteome</keyword>
<dbReference type="AlphaFoldDB" id="M0N9L8"/>
<reference evidence="5 6" key="1">
    <citation type="journal article" date="2014" name="PLoS Genet.">
        <title>Phylogenetically driven sequencing of extremely halophilic archaea reveals strategies for static and dynamic osmo-response.</title>
        <authorList>
            <person name="Becker E.A."/>
            <person name="Seitzer P.M."/>
            <person name="Tritt A."/>
            <person name="Larsen D."/>
            <person name="Krusor M."/>
            <person name="Yao A.I."/>
            <person name="Wu D."/>
            <person name="Madern D."/>
            <person name="Eisen J.A."/>
            <person name="Darling A.E."/>
            <person name="Facciotti M.T."/>
        </authorList>
    </citation>
    <scope>NUCLEOTIDE SEQUENCE [LARGE SCALE GENOMIC DNA]</scope>
    <source>
        <strain evidence="5 6">DSM 8989</strain>
    </source>
</reference>
<dbReference type="OrthoDB" id="271132at2157"/>
<comment type="caution">
    <text evidence="5">The sequence shown here is derived from an EMBL/GenBank/DDBJ whole genome shotgun (WGS) entry which is preliminary data.</text>
</comment>
<evidence type="ECO:0000256" key="3">
    <source>
        <dbReference type="ARBA" id="ARBA00022801"/>
    </source>
</evidence>
<evidence type="ECO:0000313" key="6">
    <source>
        <dbReference type="Proteomes" id="UP000011625"/>
    </source>
</evidence>
<dbReference type="STRING" id="1227456.C450_05830"/>
<dbReference type="PRINTS" id="PR00412">
    <property type="entry name" value="EPOXHYDRLASE"/>
</dbReference>
<keyword evidence="2" id="KW-0058">Aromatic hydrocarbons catabolism</keyword>